<feature type="active site" evidence="11">
    <location>
        <position position="140"/>
    </location>
</feature>
<comment type="cofactor">
    <cofactor evidence="11">
        <name>Mg(2+)</name>
        <dbReference type="ChEBI" id="CHEBI:18420"/>
    </cofactor>
</comment>
<evidence type="ECO:0000256" key="11">
    <source>
        <dbReference type="HAMAP-Rule" id="MF_01249"/>
    </source>
</evidence>
<comment type="miscellaneous">
    <text evidence="11">Both phosphorylation and phosphorolysis are carried out by the same active site and suggest a common mechanism for both reactions.</text>
</comment>
<comment type="function">
    <text evidence="11">Catalyzes the ATP- as well as the pyrophosphate-dependent phosphorylation of a specific serine residue in HPr, a phosphocarrier protein of the phosphoenolpyruvate-dependent sugar phosphotransferase system (PTS). HprK/P also catalyzes the pyrophosphate-producing, inorganic phosphate-dependent dephosphorylation (phosphorolysis) of seryl-phosphorylated HPr (P-Ser-HPr).</text>
</comment>
<dbReference type="SUPFAM" id="SSF75138">
    <property type="entry name" value="HprK N-terminal domain-like"/>
    <property type="match status" value="1"/>
</dbReference>
<feature type="binding site" evidence="11">
    <location>
        <begin position="155"/>
        <end position="162"/>
    </location>
    <ligand>
        <name>ATP</name>
        <dbReference type="ChEBI" id="CHEBI:30616"/>
    </ligand>
</feature>
<dbReference type="GO" id="GO:0000287">
    <property type="term" value="F:magnesium ion binding"/>
    <property type="evidence" value="ECO:0007669"/>
    <property type="project" value="UniProtKB-UniRule"/>
</dbReference>
<keyword evidence="8 11" id="KW-0067">ATP-binding</keyword>
<feature type="domain" description="HPr(Ser) kinase/phosphorylase N-terminal" evidence="12">
    <location>
        <begin position="3"/>
        <end position="129"/>
    </location>
</feature>
<evidence type="ECO:0000256" key="10">
    <source>
        <dbReference type="ARBA" id="ARBA00047657"/>
    </source>
</evidence>
<keyword evidence="11" id="KW-0479">Metal-binding</keyword>
<evidence type="ECO:0000256" key="8">
    <source>
        <dbReference type="ARBA" id="ARBA00022840"/>
    </source>
</evidence>
<dbReference type="eggNOG" id="COG1493">
    <property type="taxonomic scope" value="Bacteria"/>
</dbReference>
<dbReference type="CDD" id="cd01918">
    <property type="entry name" value="HprK_C"/>
    <property type="match status" value="1"/>
</dbReference>
<dbReference type="STRING" id="653733.Selin_1891"/>
<feature type="active site" description="Proton acceptor; for phosphorylation activity. Proton donor; for dephosphorylation activity" evidence="11">
    <location>
        <position position="179"/>
    </location>
</feature>
<dbReference type="OrthoDB" id="9778803at2"/>
<dbReference type="InterPro" id="IPR011126">
    <property type="entry name" value="Hpr_kin/Pase_Hpr_N"/>
</dbReference>
<comment type="subunit">
    <text evidence="3 11">Homohexamer.</text>
</comment>
<dbReference type="Gene3D" id="3.40.1390.20">
    <property type="entry name" value="HprK N-terminal domain-like"/>
    <property type="match status" value="1"/>
</dbReference>
<evidence type="ECO:0000256" key="2">
    <source>
        <dbReference type="ARBA" id="ARBA00006883"/>
    </source>
</evidence>
<dbReference type="PANTHER" id="PTHR30305">
    <property type="entry name" value="PROTEIN YJDM-RELATED"/>
    <property type="match status" value="1"/>
</dbReference>
<keyword evidence="11" id="KW-0460">Magnesium</keyword>
<dbReference type="EMBL" id="CP002432">
    <property type="protein sequence ID" value="ADU66618.1"/>
    <property type="molecule type" value="Genomic_DNA"/>
</dbReference>
<evidence type="ECO:0000256" key="3">
    <source>
        <dbReference type="ARBA" id="ARBA00011643"/>
    </source>
</evidence>
<dbReference type="InParanoid" id="E6W1Z2"/>
<feature type="binding site" evidence="11">
    <location>
        <position position="162"/>
    </location>
    <ligand>
        <name>Mg(2+)</name>
        <dbReference type="ChEBI" id="CHEBI:18420"/>
    </ligand>
</feature>
<feature type="region of interest" description="Important for the catalytic mechanism of dephosphorylation" evidence="11">
    <location>
        <begin position="267"/>
        <end position="272"/>
    </location>
</feature>
<dbReference type="HAMAP" id="MF_01249">
    <property type="entry name" value="HPr_kinase"/>
    <property type="match status" value="1"/>
</dbReference>
<dbReference type="GO" id="GO:0004712">
    <property type="term" value="F:protein serine/threonine/tyrosine kinase activity"/>
    <property type="evidence" value="ECO:0007669"/>
    <property type="project" value="UniProtKB-UniRule"/>
</dbReference>
<evidence type="ECO:0000256" key="6">
    <source>
        <dbReference type="ARBA" id="ARBA00022741"/>
    </source>
</evidence>
<dbReference type="RefSeq" id="WP_013506498.1">
    <property type="nucleotide sequence ID" value="NC_014836.1"/>
</dbReference>
<keyword evidence="5 11" id="KW-0808">Transferase</keyword>
<proteinExistence type="inferred from homology"/>
<evidence type="ECO:0000256" key="1">
    <source>
        <dbReference type="ARBA" id="ARBA00001120"/>
    </source>
</evidence>
<feature type="binding site" evidence="11">
    <location>
        <position position="203"/>
    </location>
    <ligand>
        <name>Mg(2+)</name>
        <dbReference type="ChEBI" id="CHEBI:18420"/>
    </ligand>
</feature>
<keyword evidence="9 11" id="KW-0511">Multifunctional enzyme</keyword>
<reference evidence="14 15" key="1">
    <citation type="submission" date="2010-12" db="EMBL/GenBank/DDBJ databases">
        <title>Complete sequence of Desulfurispirillum indicum S5.</title>
        <authorList>
            <consortium name="US DOE Joint Genome Institute"/>
            <person name="Lucas S."/>
            <person name="Copeland A."/>
            <person name="Lapidus A."/>
            <person name="Cheng J.-F."/>
            <person name="Goodwin L."/>
            <person name="Pitluck S."/>
            <person name="Chertkov O."/>
            <person name="Held B."/>
            <person name="Detter J.C."/>
            <person name="Han C."/>
            <person name="Tapia R."/>
            <person name="Land M."/>
            <person name="Hauser L."/>
            <person name="Kyrpides N."/>
            <person name="Ivanova N."/>
            <person name="Mikhailova N."/>
            <person name="Haggblom M."/>
            <person name="Rauschenbach I."/>
            <person name="Bini E."/>
            <person name="Woyke T."/>
        </authorList>
    </citation>
    <scope>NUCLEOTIDE SEQUENCE [LARGE SCALE GENOMIC DNA]</scope>
    <source>
        <strain evidence="15">ATCC BAA-1389 / DSM 22839 / S5</strain>
    </source>
</reference>
<feature type="active site" evidence="11">
    <location>
        <position position="161"/>
    </location>
</feature>
<protein>
    <recommendedName>
        <fullName evidence="11">HPr kinase/phosphorylase</fullName>
        <shortName evidence="11">HPrK/P</shortName>
        <ecNumber evidence="11">2.7.11.-</ecNumber>
        <ecNumber evidence="11">2.7.4.-</ecNumber>
    </recommendedName>
    <alternativeName>
        <fullName evidence="11">HPr(Ser) kinase/phosphorylase</fullName>
    </alternativeName>
</protein>
<evidence type="ECO:0000313" key="14">
    <source>
        <dbReference type="EMBL" id="ADU66618.1"/>
    </source>
</evidence>
<evidence type="ECO:0000259" key="13">
    <source>
        <dbReference type="Pfam" id="PF07475"/>
    </source>
</evidence>
<name>E6W1Z2_DESIS</name>
<keyword evidence="7 11" id="KW-0418">Kinase</keyword>
<dbReference type="GO" id="GO:0000155">
    <property type="term" value="F:phosphorelay sensor kinase activity"/>
    <property type="evidence" value="ECO:0007669"/>
    <property type="project" value="InterPro"/>
</dbReference>
<comment type="catalytic activity">
    <reaction evidence="10 11">
        <text>[HPr protein]-O-phospho-L-serine + phosphate + H(+) = [HPr protein]-L-serine + diphosphate</text>
        <dbReference type="Rhea" id="RHEA:46604"/>
        <dbReference type="Rhea" id="RHEA-COMP:11602"/>
        <dbReference type="Rhea" id="RHEA-COMP:11603"/>
        <dbReference type="ChEBI" id="CHEBI:15378"/>
        <dbReference type="ChEBI" id="CHEBI:29999"/>
        <dbReference type="ChEBI" id="CHEBI:33019"/>
        <dbReference type="ChEBI" id="CHEBI:43474"/>
        <dbReference type="ChEBI" id="CHEBI:83421"/>
    </reaction>
</comment>
<evidence type="ECO:0000256" key="5">
    <source>
        <dbReference type="ARBA" id="ARBA00022679"/>
    </source>
</evidence>
<dbReference type="HOGENOM" id="CLU_052030_0_1_0"/>
<dbReference type="Gene3D" id="3.40.50.300">
    <property type="entry name" value="P-loop containing nucleotide triphosphate hydrolases"/>
    <property type="match status" value="1"/>
</dbReference>
<dbReference type="GO" id="GO:0005524">
    <property type="term" value="F:ATP binding"/>
    <property type="evidence" value="ECO:0007669"/>
    <property type="project" value="UniProtKB-UniRule"/>
</dbReference>
<comment type="domain">
    <text evidence="11">The Walker A ATP-binding motif also binds Pi and PPi.</text>
</comment>
<evidence type="ECO:0000256" key="9">
    <source>
        <dbReference type="ARBA" id="ARBA00023268"/>
    </source>
</evidence>
<dbReference type="EC" id="2.7.4.-" evidence="11"/>
<comment type="catalytic activity">
    <reaction evidence="1 11">
        <text>[HPr protein]-L-serine + ATP = [HPr protein]-O-phospho-L-serine + ADP + H(+)</text>
        <dbReference type="Rhea" id="RHEA:46600"/>
        <dbReference type="Rhea" id="RHEA-COMP:11602"/>
        <dbReference type="Rhea" id="RHEA-COMP:11603"/>
        <dbReference type="ChEBI" id="CHEBI:15378"/>
        <dbReference type="ChEBI" id="CHEBI:29999"/>
        <dbReference type="ChEBI" id="CHEBI:30616"/>
        <dbReference type="ChEBI" id="CHEBI:83421"/>
        <dbReference type="ChEBI" id="CHEBI:456216"/>
    </reaction>
</comment>
<comment type="similarity">
    <text evidence="2 11">Belongs to the HPrK/P family.</text>
</comment>
<dbReference type="Proteomes" id="UP000002572">
    <property type="component" value="Chromosome"/>
</dbReference>
<dbReference type="SUPFAM" id="SSF53795">
    <property type="entry name" value="PEP carboxykinase-like"/>
    <property type="match status" value="1"/>
</dbReference>
<evidence type="ECO:0000256" key="7">
    <source>
        <dbReference type="ARBA" id="ARBA00022777"/>
    </source>
</evidence>
<evidence type="ECO:0000313" key="15">
    <source>
        <dbReference type="Proteomes" id="UP000002572"/>
    </source>
</evidence>
<dbReference type="InterPro" id="IPR003755">
    <property type="entry name" value="HPr(Ser)_kin/Pase"/>
</dbReference>
<dbReference type="EC" id="2.7.11.-" evidence="11"/>
<dbReference type="GO" id="GO:0004674">
    <property type="term" value="F:protein serine/threonine kinase activity"/>
    <property type="evidence" value="ECO:0007669"/>
    <property type="project" value="UniProtKB-KW"/>
</dbReference>
<dbReference type="Pfam" id="PF07475">
    <property type="entry name" value="Hpr_kinase_C"/>
    <property type="match status" value="1"/>
</dbReference>
<dbReference type="NCBIfam" id="TIGR00679">
    <property type="entry name" value="hpr-ser"/>
    <property type="match status" value="1"/>
</dbReference>
<feature type="active site" evidence="11">
    <location>
        <position position="246"/>
    </location>
</feature>
<feature type="domain" description="HPr kinase/phosphorylase C-terminal" evidence="13">
    <location>
        <begin position="132"/>
        <end position="301"/>
    </location>
</feature>
<dbReference type="InterPro" id="IPR011104">
    <property type="entry name" value="Hpr_kin/Pase_C"/>
</dbReference>
<dbReference type="KEGG" id="din:Selin_1891"/>
<sequence length="318" mass="35373">MLTVADFYEHNRNILGLRILVAANFSATILQPRIQKSGLALTGYTEFVHEDRIQIFGQTEMGYLGSIGRAEATRKLESFLTFPFPAVLITHHPQPIEPWMLELFTRHGVALLQTVQTSSHVIATVTRYLEFELAEQTTLHGGMMDIFGVGMLITGESGIGKSECCLDLITSGHRLVADDVVLVKNISGELVAFSNNELEHHMEVRGLGIINIKDIFGAASVRRRKKVELIIELQSWERQNAAQLERLGDTRSFRHVLDIDIPVVCLPVTPGRNIAKILEVLARNTILQNMGYQTVETFMSKLHNRIQSKTADGSTGGA</sequence>
<dbReference type="Pfam" id="PF02603">
    <property type="entry name" value="Hpr_kinase_N"/>
    <property type="match status" value="1"/>
</dbReference>
<gene>
    <name evidence="11" type="primary">hprK</name>
    <name evidence="14" type="ordered locus">Selin_1891</name>
</gene>
<evidence type="ECO:0000259" key="12">
    <source>
        <dbReference type="Pfam" id="PF02603"/>
    </source>
</evidence>
<dbReference type="InterPro" id="IPR027417">
    <property type="entry name" value="P-loop_NTPase"/>
</dbReference>
<accession>E6W1Z2</accession>
<dbReference type="PANTHER" id="PTHR30305:SF1">
    <property type="entry name" value="HPR KINASE_PHOSPHORYLASE"/>
    <property type="match status" value="1"/>
</dbReference>
<dbReference type="AlphaFoldDB" id="E6W1Z2"/>
<keyword evidence="4 11" id="KW-0723">Serine/threonine-protein kinase</keyword>
<feature type="region of interest" description="Important for the catalytic mechanism of both phosphorylation and dephosphorylation" evidence="11">
    <location>
        <begin position="202"/>
        <end position="211"/>
    </location>
</feature>
<keyword evidence="6 11" id="KW-0547">Nucleotide-binding</keyword>
<keyword evidence="15" id="KW-1185">Reference proteome</keyword>
<dbReference type="GO" id="GO:0006109">
    <property type="term" value="P:regulation of carbohydrate metabolic process"/>
    <property type="evidence" value="ECO:0007669"/>
    <property type="project" value="UniProtKB-UniRule"/>
</dbReference>
<dbReference type="InterPro" id="IPR028979">
    <property type="entry name" value="Ser_kin/Pase_Hpr-like_N_sf"/>
</dbReference>
<organism evidence="14 15">
    <name type="scientific">Desulfurispirillum indicum (strain ATCC BAA-1389 / DSM 22839 / S5)</name>
    <dbReference type="NCBI Taxonomy" id="653733"/>
    <lineage>
        <taxon>Bacteria</taxon>
        <taxon>Pseudomonadati</taxon>
        <taxon>Chrysiogenota</taxon>
        <taxon>Chrysiogenia</taxon>
        <taxon>Chrysiogenales</taxon>
        <taxon>Chrysiogenaceae</taxon>
        <taxon>Desulfurispirillum</taxon>
    </lineage>
</organism>
<evidence type="ECO:0000256" key="4">
    <source>
        <dbReference type="ARBA" id="ARBA00022527"/>
    </source>
</evidence>